<evidence type="ECO:0000313" key="1">
    <source>
        <dbReference type="EMBL" id="EJU02012.1"/>
    </source>
</evidence>
<dbReference type="GeneID" id="63687848"/>
<dbReference type="Proteomes" id="UP000030653">
    <property type="component" value="Unassembled WGS sequence"/>
</dbReference>
<sequence>MSPSSPFHGRRVTRRSSWFTTPRGVVSTKAVASMMTIEIDRRQDYGPAPQESEMFSIDGS</sequence>
<evidence type="ECO:0000313" key="2">
    <source>
        <dbReference type="Proteomes" id="UP000030653"/>
    </source>
</evidence>
<proteinExistence type="predicted"/>
<accession>M5G812</accession>
<gene>
    <name evidence="1" type="ORF">DACRYDRAFT_22412</name>
</gene>
<dbReference type="EMBL" id="JH795863">
    <property type="protein sequence ID" value="EJU02012.1"/>
    <property type="molecule type" value="Genomic_DNA"/>
</dbReference>
<reference evidence="1 2" key="1">
    <citation type="journal article" date="2012" name="Science">
        <title>The Paleozoic origin of enzymatic lignin decomposition reconstructed from 31 fungal genomes.</title>
        <authorList>
            <person name="Floudas D."/>
            <person name="Binder M."/>
            <person name="Riley R."/>
            <person name="Barry K."/>
            <person name="Blanchette R.A."/>
            <person name="Henrissat B."/>
            <person name="Martinez A.T."/>
            <person name="Otillar R."/>
            <person name="Spatafora J.W."/>
            <person name="Yadav J.S."/>
            <person name="Aerts A."/>
            <person name="Benoit I."/>
            <person name="Boyd A."/>
            <person name="Carlson A."/>
            <person name="Copeland A."/>
            <person name="Coutinho P.M."/>
            <person name="de Vries R.P."/>
            <person name="Ferreira P."/>
            <person name="Findley K."/>
            <person name="Foster B."/>
            <person name="Gaskell J."/>
            <person name="Glotzer D."/>
            <person name="Gorecki P."/>
            <person name="Heitman J."/>
            <person name="Hesse C."/>
            <person name="Hori C."/>
            <person name="Igarashi K."/>
            <person name="Jurgens J.A."/>
            <person name="Kallen N."/>
            <person name="Kersten P."/>
            <person name="Kohler A."/>
            <person name="Kuees U."/>
            <person name="Kumar T.K.A."/>
            <person name="Kuo A."/>
            <person name="LaButti K."/>
            <person name="Larrondo L.F."/>
            <person name="Lindquist E."/>
            <person name="Ling A."/>
            <person name="Lombard V."/>
            <person name="Lucas S."/>
            <person name="Lundell T."/>
            <person name="Martin R."/>
            <person name="McLaughlin D.J."/>
            <person name="Morgenstern I."/>
            <person name="Morin E."/>
            <person name="Murat C."/>
            <person name="Nagy L.G."/>
            <person name="Nolan M."/>
            <person name="Ohm R.A."/>
            <person name="Patyshakuliyeva A."/>
            <person name="Rokas A."/>
            <person name="Ruiz-Duenas F.J."/>
            <person name="Sabat G."/>
            <person name="Salamov A."/>
            <person name="Samejima M."/>
            <person name="Schmutz J."/>
            <person name="Slot J.C."/>
            <person name="St John F."/>
            <person name="Stenlid J."/>
            <person name="Sun H."/>
            <person name="Sun S."/>
            <person name="Syed K."/>
            <person name="Tsang A."/>
            <person name="Wiebenga A."/>
            <person name="Young D."/>
            <person name="Pisabarro A."/>
            <person name="Eastwood D.C."/>
            <person name="Martin F."/>
            <person name="Cullen D."/>
            <person name="Grigoriev I.V."/>
            <person name="Hibbett D.S."/>
        </authorList>
    </citation>
    <scope>NUCLEOTIDE SEQUENCE [LARGE SCALE GENOMIC DNA]</scope>
    <source>
        <strain evidence="1 2">DJM-731 SS1</strain>
    </source>
</reference>
<protein>
    <submittedName>
        <fullName evidence="1">Uncharacterized protein</fullName>
    </submittedName>
</protein>
<organism evidence="1 2">
    <name type="scientific">Dacryopinax primogenitus (strain DJM 731)</name>
    <name type="common">Brown rot fungus</name>
    <dbReference type="NCBI Taxonomy" id="1858805"/>
    <lineage>
        <taxon>Eukaryota</taxon>
        <taxon>Fungi</taxon>
        <taxon>Dikarya</taxon>
        <taxon>Basidiomycota</taxon>
        <taxon>Agaricomycotina</taxon>
        <taxon>Dacrymycetes</taxon>
        <taxon>Dacrymycetales</taxon>
        <taxon>Dacrymycetaceae</taxon>
        <taxon>Dacryopinax</taxon>
    </lineage>
</organism>
<keyword evidence="2" id="KW-1185">Reference proteome</keyword>
<dbReference type="HOGENOM" id="CLU_2941660_0_0_1"/>
<dbReference type="AlphaFoldDB" id="M5G812"/>
<dbReference type="RefSeq" id="XP_040628909.1">
    <property type="nucleotide sequence ID" value="XM_040772786.1"/>
</dbReference>
<name>M5G812_DACPD</name>